<proteinExistence type="predicted"/>
<dbReference type="Proteomes" id="UP001077662">
    <property type="component" value="Unassembled WGS sequence"/>
</dbReference>
<gene>
    <name evidence="2" type="ORF">C4A77_04735</name>
    <name evidence="1" type="ORF">O0554_02545</name>
</gene>
<dbReference type="EMBL" id="PRKQ01000003">
    <property type="protein sequence ID" value="PPB10933.1"/>
    <property type="molecule type" value="Genomic_DNA"/>
</dbReference>
<evidence type="ECO:0000313" key="3">
    <source>
        <dbReference type="Proteomes" id="UP000239759"/>
    </source>
</evidence>
<dbReference type="AlphaFoldDB" id="A0AAP3GC87"/>
<dbReference type="EMBL" id="JAPTNE010000003">
    <property type="protein sequence ID" value="MCZ0805799.1"/>
    <property type="molecule type" value="Genomic_DNA"/>
</dbReference>
<evidence type="ECO:0000313" key="4">
    <source>
        <dbReference type="Proteomes" id="UP001077662"/>
    </source>
</evidence>
<reference evidence="1" key="2">
    <citation type="submission" date="2022-09" db="EMBL/GenBank/DDBJ databases">
        <title>Genome analysis and characterization of larvicidal activity of Brevibacillus strains.</title>
        <authorList>
            <person name="Patrusheva E.V."/>
            <person name="Izotova A.O."/>
            <person name="Toshchakov S.V."/>
            <person name="Sineoky S.P."/>
        </authorList>
    </citation>
    <scope>NUCLEOTIDE SEQUENCE</scope>
    <source>
        <strain evidence="1">VKPM_B-13247</strain>
    </source>
</reference>
<evidence type="ECO:0000313" key="1">
    <source>
        <dbReference type="EMBL" id="MCZ0805799.1"/>
    </source>
</evidence>
<comment type="caution">
    <text evidence="1">The sequence shown here is derived from an EMBL/GenBank/DDBJ whole genome shotgun (WGS) entry which is preliminary data.</text>
</comment>
<sequence>MRDHSEFLLRPRYAKIINADWRSVSMGDLDKSLEVLVKAGIIKTPEYWQNNAVKGGNVKGENAATLIHNIAKKLGV</sequence>
<evidence type="ECO:0000313" key="2">
    <source>
        <dbReference type="EMBL" id="PPB10933.1"/>
    </source>
</evidence>
<accession>A0AAP3GC87</accession>
<organism evidence="1 4">
    <name type="scientific">Brevibacillus laterosporus</name>
    <name type="common">Bacillus laterosporus</name>
    <dbReference type="NCBI Taxonomy" id="1465"/>
    <lineage>
        <taxon>Bacteria</taxon>
        <taxon>Bacillati</taxon>
        <taxon>Bacillota</taxon>
        <taxon>Bacilli</taxon>
        <taxon>Bacillales</taxon>
        <taxon>Paenibacillaceae</taxon>
        <taxon>Brevibacillus</taxon>
    </lineage>
</organism>
<name>A0AAP3GC87_BRELA</name>
<reference evidence="2 3" key="1">
    <citation type="submission" date="2018-02" db="EMBL/GenBank/DDBJ databases">
        <title>Comparative analysis of genomes of three Brevibacillus laterosporus strains producers of potent antimicrobials isolated from silage.</title>
        <authorList>
            <person name="Kojic M."/>
            <person name="Miljkovic M."/>
            <person name="Studholme D."/>
            <person name="Filipic B."/>
        </authorList>
    </citation>
    <scope>NUCLEOTIDE SEQUENCE [LARGE SCALE GENOMIC DNA]</scope>
    <source>
        <strain evidence="2 3">BGSP11</strain>
    </source>
</reference>
<protein>
    <submittedName>
        <fullName evidence="1">Uncharacterized protein</fullName>
    </submittedName>
</protein>
<dbReference type="Proteomes" id="UP000239759">
    <property type="component" value="Unassembled WGS sequence"/>
</dbReference>
<dbReference type="RefSeq" id="WP_146067740.1">
    <property type="nucleotide sequence ID" value="NZ_JANSGW010000003.1"/>
</dbReference>